<evidence type="ECO:0000256" key="1">
    <source>
        <dbReference type="SAM" id="Phobius"/>
    </source>
</evidence>
<name>A0A0A8Y456_ARUDO</name>
<reference evidence="2" key="1">
    <citation type="submission" date="2014-09" db="EMBL/GenBank/DDBJ databases">
        <authorList>
            <person name="Magalhaes I.L.F."/>
            <person name="Oliveira U."/>
            <person name="Santos F.R."/>
            <person name="Vidigal T.H.D.A."/>
            <person name="Brescovit A.D."/>
            <person name="Santos A.J."/>
        </authorList>
    </citation>
    <scope>NUCLEOTIDE SEQUENCE</scope>
    <source>
        <tissue evidence="2">Shoot tissue taken approximately 20 cm above the soil surface</tissue>
    </source>
</reference>
<proteinExistence type="predicted"/>
<keyword evidence="1" id="KW-0812">Transmembrane</keyword>
<feature type="transmembrane region" description="Helical" evidence="1">
    <location>
        <begin position="17"/>
        <end position="37"/>
    </location>
</feature>
<keyword evidence="1" id="KW-0472">Membrane</keyword>
<reference evidence="2" key="2">
    <citation type="journal article" date="2015" name="Data Brief">
        <title>Shoot transcriptome of the giant reed, Arundo donax.</title>
        <authorList>
            <person name="Barrero R.A."/>
            <person name="Guerrero F.D."/>
            <person name="Moolhuijzen P."/>
            <person name="Goolsby J.A."/>
            <person name="Tidwell J."/>
            <person name="Bellgard S.E."/>
            <person name="Bellgard M.I."/>
        </authorList>
    </citation>
    <scope>NUCLEOTIDE SEQUENCE</scope>
    <source>
        <tissue evidence="2">Shoot tissue taken approximately 20 cm above the soil surface</tissue>
    </source>
</reference>
<sequence>MFIRNWYHGLLNSILKYHVSLCSVKYYVISVFSLCYIMNFQKTVPSLHCVINAI</sequence>
<protein>
    <submittedName>
        <fullName evidence="2">Uncharacterized protein</fullName>
    </submittedName>
</protein>
<organism evidence="2">
    <name type="scientific">Arundo donax</name>
    <name type="common">Giant reed</name>
    <name type="synonym">Donax arundinaceus</name>
    <dbReference type="NCBI Taxonomy" id="35708"/>
    <lineage>
        <taxon>Eukaryota</taxon>
        <taxon>Viridiplantae</taxon>
        <taxon>Streptophyta</taxon>
        <taxon>Embryophyta</taxon>
        <taxon>Tracheophyta</taxon>
        <taxon>Spermatophyta</taxon>
        <taxon>Magnoliopsida</taxon>
        <taxon>Liliopsida</taxon>
        <taxon>Poales</taxon>
        <taxon>Poaceae</taxon>
        <taxon>PACMAD clade</taxon>
        <taxon>Arundinoideae</taxon>
        <taxon>Arundineae</taxon>
        <taxon>Arundo</taxon>
    </lineage>
</organism>
<dbReference type="EMBL" id="GBRH01277251">
    <property type="protein sequence ID" value="JAD20644.1"/>
    <property type="molecule type" value="Transcribed_RNA"/>
</dbReference>
<dbReference type="AlphaFoldDB" id="A0A0A8Y456"/>
<evidence type="ECO:0000313" key="2">
    <source>
        <dbReference type="EMBL" id="JAD20644.1"/>
    </source>
</evidence>
<keyword evidence="1" id="KW-1133">Transmembrane helix</keyword>
<accession>A0A0A8Y456</accession>